<gene>
    <name evidence="1" type="ORF">LCGC14_2891030</name>
</gene>
<name>A0A0F8XXI9_9ZZZZ</name>
<accession>A0A0F8XXI9</accession>
<comment type="caution">
    <text evidence="1">The sequence shown here is derived from an EMBL/GenBank/DDBJ whole genome shotgun (WGS) entry which is preliminary data.</text>
</comment>
<feature type="non-terminal residue" evidence="1">
    <location>
        <position position="1"/>
    </location>
</feature>
<proteinExistence type="predicted"/>
<sequence length="388" mass="44340">KGVCANLRWRAKIHRKVLDDPSYVDIIKDACSRDPLFFINGFTYTHDTRREPFSKLPFILYPFQEEGVLEIISAINDHDLLIEKSRDMGASWITLAAIFWCWRFRSGRDFLLGSRNDEYVDKAGNPKALFQRLDFLLDNLPVWLMPEGFRRSEYRTKSHIENPENKSIIDGEATTGSFARGDRRSAILLDEFADVDMGHRILSATRDATKCRLFNSTPQGVANAFFDLTQTNIKKLRLHWSLHPIKSEGLYTTNENGLLKILDKKGYPEDYNPILDGKLRSSWYDLQCERAASSQEIGQELDIDYLGSGYQYFNSALIDEAIRKYVRPPIMIGDLEYDETTGDPIRFRENSKGNLKLWCLLDKKGDPLVDNKTILGNDISAGTGASNS</sequence>
<dbReference type="Gene3D" id="3.40.50.300">
    <property type="entry name" value="P-loop containing nucleotide triphosphate hydrolases"/>
    <property type="match status" value="1"/>
</dbReference>
<feature type="non-terminal residue" evidence="1">
    <location>
        <position position="388"/>
    </location>
</feature>
<protein>
    <submittedName>
        <fullName evidence="1">Uncharacterized protein</fullName>
    </submittedName>
</protein>
<dbReference type="EMBL" id="LAZR01056657">
    <property type="protein sequence ID" value="KKK73718.1"/>
    <property type="molecule type" value="Genomic_DNA"/>
</dbReference>
<evidence type="ECO:0000313" key="1">
    <source>
        <dbReference type="EMBL" id="KKK73718.1"/>
    </source>
</evidence>
<dbReference type="InterPro" id="IPR027417">
    <property type="entry name" value="P-loop_NTPase"/>
</dbReference>
<reference evidence="1" key="1">
    <citation type="journal article" date="2015" name="Nature">
        <title>Complex archaea that bridge the gap between prokaryotes and eukaryotes.</title>
        <authorList>
            <person name="Spang A."/>
            <person name="Saw J.H."/>
            <person name="Jorgensen S.L."/>
            <person name="Zaremba-Niedzwiedzka K."/>
            <person name="Martijn J."/>
            <person name="Lind A.E."/>
            <person name="van Eijk R."/>
            <person name="Schleper C."/>
            <person name="Guy L."/>
            <person name="Ettema T.J."/>
        </authorList>
    </citation>
    <scope>NUCLEOTIDE SEQUENCE</scope>
</reference>
<organism evidence="1">
    <name type="scientific">marine sediment metagenome</name>
    <dbReference type="NCBI Taxonomy" id="412755"/>
    <lineage>
        <taxon>unclassified sequences</taxon>
        <taxon>metagenomes</taxon>
        <taxon>ecological metagenomes</taxon>
    </lineage>
</organism>
<dbReference type="AlphaFoldDB" id="A0A0F8XXI9"/>